<evidence type="ECO:0000259" key="2">
    <source>
        <dbReference type="Pfam" id="PF00149"/>
    </source>
</evidence>
<reference evidence="4" key="1">
    <citation type="journal article" date="2015" name="Nature">
        <title>Complex archaea that bridge the gap between prokaryotes and eukaryotes.</title>
        <authorList>
            <person name="Spang A."/>
            <person name="Saw J.H."/>
            <person name="Jorgensen S.L."/>
            <person name="Zaremba-Niedzwiedzka K."/>
            <person name="Martijn J."/>
            <person name="Lind A.E."/>
            <person name="van Eijk R."/>
            <person name="Schleper C."/>
            <person name="Guy L."/>
            <person name="Ettema T.J."/>
        </authorList>
    </citation>
    <scope>NUCLEOTIDE SEQUENCE</scope>
</reference>
<evidence type="ECO:0000259" key="3">
    <source>
        <dbReference type="Pfam" id="PF07589"/>
    </source>
</evidence>
<feature type="domain" description="Ice-binding protein C-terminal" evidence="3">
    <location>
        <begin position="203"/>
        <end position="227"/>
    </location>
</feature>
<evidence type="ECO:0000256" key="1">
    <source>
        <dbReference type="SAM" id="Phobius"/>
    </source>
</evidence>
<dbReference type="SUPFAM" id="SSF56300">
    <property type="entry name" value="Metallo-dependent phosphatases"/>
    <property type="match status" value="1"/>
</dbReference>
<keyword evidence="1" id="KW-1133">Transmembrane helix</keyword>
<dbReference type="GO" id="GO:0016787">
    <property type="term" value="F:hydrolase activity"/>
    <property type="evidence" value="ECO:0007669"/>
    <property type="project" value="InterPro"/>
</dbReference>
<evidence type="ECO:0008006" key="5">
    <source>
        <dbReference type="Google" id="ProtNLM"/>
    </source>
</evidence>
<dbReference type="InterPro" id="IPR029052">
    <property type="entry name" value="Metallo-depent_PP-like"/>
</dbReference>
<dbReference type="Gene3D" id="3.60.21.10">
    <property type="match status" value="1"/>
</dbReference>
<organism evidence="4">
    <name type="scientific">marine sediment metagenome</name>
    <dbReference type="NCBI Taxonomy" id="412755"/>
    <lineage>
        <taxon>unclassified sequences</taxon>
        <taxon>metagenomes</taxon>
        <taxon>ecological metagenomes</taxon>
    </lineage>
</organism>
<dbReference type="PANTHER" id="PTHR43143:SF1">
    <property type="entry name" value="SERINE_THREONINE-PROTEIN PHOSPHATASE CPPED1"/>
    <property type="match status" value="1"/>
</dbReference>
<keyword evidence="1" id="KW-0472">Membrane</keyword>
<dbReference type="Pfam" id="PF00149">
    <property type="entry name" value="Metallophos"/>
    <property type="match status" value="1"/>
</dbReference>
<dbReference type="NCBIfam" id="TIGR02595">
    <property type="entry name" value="PEP_CTERM"/>
    <property type="match status" value="1"/>
</dbReference>
<feature type="transmembrane region" description="Helical" evidence="1">
    <location>
        <begin position="199"/>
        <end position="221"/>
    </location>
</feature>
<protein>
    <recommendedName>
        <fullName evidence="5">Calcineurin-like phosphoesterase domain-containing protein</fullName>
    </recommendedName>
</protein>
<dbReference type="Pfam" id="PF07589">
    <property type="entry name" value="PEP-CTERM"/>
    <property type="match status" value="1"/>
</dbReference>
<dbReference type="InterPro" id="IPR013424">
    <property type="entry name" value="Ice-binding_C"/>
</dbReference>
<dbReference type="PANTHER" id="PTHR43143">
    <property type="entry name" value="METALLOPHOSPHOESTERASE, CALCINEURIN SUPERFAMILY"/>
    <property type="match status" value="1"/>
</dbReference>
<name>A0A0F9B3N7_9ZZZZ</name>
<feature type="domain" description="Calcineurin-like phosphoesterase" evidence="2">
    <location>
        <begin position="8"/>
        <end position="130"/>
    </location>
</feature>
<feature type="non-terminal residue" evidence="4">
    <location>
        <position position="1"/>
    </location>
</feature>
<comment type="caution">
    <text evidence="4">The sequence shown here is derived from an EMBL/GenBank/DDBJ whole genome shotgun (WGS) entry which is preliminary data.</text>
</comment>
<dbReference type="InterPro" id="IPR051918">
    <property type="entry name" value="STPP_CPPED1"/>
</dbReference>
<dbReference type="AlphaFoldDB" id="A0A0F9B3N7"/>
<sequence>GNGSLDNKFFPSLGNHDWQSGSAPYTNYFTLPGNGYSSSSGNERYYDFVIGNIHFYSYDSDGNEPDGRTLGSTQANWLQGALAASTSQWNFVFMHHPPYSSANHGDQTAVQLPYKLWGADAVFAGHDHTYERIILDDFPYFVTGLGGRSIYSFGTPTTGSEVRYNQNYGAMKVVVDDTTATFQFYALNGFPGGALTDTYIVVIPEPATMLVLGLGLVPALLGRARRR</sequence>
<keyword evidence="1" id="KW-0812">Transmembrane</keyword>
<dbReference type="InterPro" id="IPR004843">
    <property type="entry name" value="Calcineurin-like_PHP"/>
</dbReference>
<gene>
    <name evidence="4" type="ORF">LCGC14_2497710</name>
</gene>
<accession>A0A0F9B3N7</accession>
<evidence type="ECO:0000313" key="4">
    <source>
        <dbReference type="EMBL" id="KKL16225.1"/>
    </source>
</evidence>
<proteinExistence type="predicted"/>
<dbReference type="EMBL" id="LAZR01039750">
    <property type="protein sequence ID" value="KKL16225.1"/>
    <property type="molecule type" value="Genomic_DNA"/>
</dbReference>